<evidence type="ECO:0000313" key="2">
    <source>
        <dbReference type="Proteomes" id="UP000242254"/>
    </source>
</evidence>
<keyword evidence="2" id="KW-1185">Reference proteome</keyword>
<dbReference type="GeneID" id="35443407"/>
<reference evidence="1 2" key="1">
    <citation type="journal article" date="2016" name="Proc. Natl. Acad. Sci. U.S.A.">
        <title>Lipid metabolic changes in an early divergent fungus govern the establishment of a mutualistic symbiosis with endobacteria.</title>
        <authorList>
            <person name="Lastovetsky O.A."/>
            <person name="Gaspar M.L."/>
            <person name="Mondo S.J."/>
            <person name="LaButti K.M."/>
            <person name="Sandor L."/>
            <person name="Grigoriev I.V."/>
            <person name="Henry S.A."/>
            <person name="Pawlowska T.E."/>
        </authorList>
    </citation>
    <scope>NUCLEOTIDE SEQUENCE [LARGE SCALE GENOMIC DNA]</scope>
    <source>
        <strain evidence="1 2">ATCC 52813</strain>
    </source>
</reference>
<dbReference type="RefSeq" id="XP_023461529.1">
    <property type="nucleotide sequence ID" value="XM_023612418.1"/>
</dbReference>
<proteinExistence type="predicted"/>
<accession>A0A2G4SGC3</accession>
<dbReference type="Proteomes" id="UP000242254">
    <property type="component" value="Unassembled WGS sequence"/>
</dbReference>
<dbReference type="EMBL" id="KZ303871">
    <property type="protein sequence ID" value="PHZ07821.1"/>
    <property type="molecule type" value="Genomic_DNA"/>
</dbReference>
<protein>
    <submittedName>
        <fullName evidence="1">Uncharacterized protein</fullName>
    </submittedName>
</protein>
<evidence type="ECO:0000313" key="1">
    <source>
        <dbReference type="EMBL" id="PHZ07821.1"/>
    </source>
</evidence>
<organism evidence="1 2">
    <name type="scientific">Rhizopus microsporus ATCC 52813</name>
    <dbReference type="NCBI Taxonomy" id="1340429"/>
    <lineage>
        <taxon>Eukaryota</taxon>
        <taxon>Fungi</taxon>
        <taxon>Fungi incertae sedis</taxon>
        <taxon>Mucoromycota</taxon>
        <taxon>Mucoromycotina</taxon>
        <taxon>Mucoromycetes</taxon>
        <taxon>Mucorales</taxon>
        <taxon>Mucorineae</taxon>
        <taxon>Rhizopodaceae</taxon>
        <taxon>Rhizopus</taxon>
    </lineage>
</organism>
<name>A0A2G4SGC3_RHIZD</name>
<gene>
    <name evidence="1" type="ORF">RHIMIDRAFT_273888</name>
</gene>
<dbReference type="AlphaFoldDB" id="A0A2G4SGC3"/>
<sequence>MKASFEERALCFVTDALSIGFLRIARRPPTLCFVRKGSDKLHSETFAKNLDIYNQSILYTE</sequence>